<dbReference type="AlphaFoldDB" id="A0A917UR69"/>
<gene>
    <name evidence="2" type="ORF">GCM10008939_23380</name>
</gene>
<protein>
    <submittedName>
        <fullName evidence="2">Uncharacterized protein</fullName>
    </submittedName>
</protein>
<keyword evidence="3" id="KW-1185">Reference proteome</keyword>
<reference evidence="2" key="2">
    <citation type="submission" date="2020-09" db="EMBL/GenBank/DDBJ databases">
        <authorList>
            <person name="Sun Q."/>
            <person name="Ohkuma M."/>
        </authorList>
    </citation>
    <scope>NUCLEOTIDE SEQUENCE</scope>
    <source>
        <strain evidence="2">JCM 14371</strain>
    </source>
</reference>
<dbReference type="EMBL" id="BMOE01000007">
    <property type="protein sequence ID" value="GGJ78834.1"/>
    <property type="molecule type" value="Genomic_DNA"/>
</dbReference>
<dbReference type="RefSeq" id="WP_188963464.1">
    <property type="nucleotide sequence ID" value="NZ_BMOE01000007.1"/>
</dbReference>
<feature type="region of interest" description="Disordered" evidence="1">
    <location>
        <begin position="1"/>
        <end position="20"/>
    </location>
</feature>
<comment type="caution">
    <text evidence="2">The sequence shown here is derived from an EMBL/GenBank/DDBJ whole genome shotgun (WGS) entry which is preliminary data.</text>
</comment>
<organism evidence="2 3">
    <name type="scientific">Deinococcus aquiradiocola</name>
    <dbReference type="NCBI Taxonomy" id="393059"/>
    <lineage>
        <taxon>Bacteria</taxon>
        <taxon>Thermotogati</taxon>
        <taxon>Deinococcota</taxon>
        <taxon>Deinococci</taxon>
        <taxon>Deinococcales</taxon>
        <taxon>Deinococcaceae</taxon>
        <taxon>Deinococcus</taxon>
    </lineage>
</organism>
<feature type="compositionally biased region" description="Low complexity" evidence="1">
    <location>
        <begin position="1"/>
        <end position="15"/>
    </location>
</feature>
<evidence type="ECO:0000313" key="2">
    <source>
        <dbReference type="EMBL" id="GGJ78834.1"/>
    </source>
</evidence>
<accession>A0A917UR69</accession>
<name>A0A917UR69_9DEIO</name>
<evidence type="ECO:0000313" key="3">
    <source>
        <dbReference type="Proteomes" id="UP000635726"/>
    </source>
</evidence>
<evidence type="ECO:0000256" key="1">
    <source>
        <dbReference type="SAM" id="MobiDB-lite"/>
    </source>
</evidence>
<dbReference type="Proteomes" id="UP000635726">
    <property type="component" value="Unassembled WGS sequence"/>
</dbReference>
<reference evidence="2" key="1">
    <citation type="journal article" date="2014" name="Int. J. Syst. Evol. Microbiol.">
        <title>Complete genome sequence of Corynebacterium casei LMG S-19264T (=DSM 44701T), isolated from a smear-ripened cheese.</title>
        <authorList>
            <consortium name="US DOE Joint Genome Institute (JGI-PGF)"/>
            <person name="Walter F."/>
            <person name="Albersmeier A."/>
            <person name="Kalinowski J."/>
            <person name="Ruckert C."/>
        </authorList>
    </citation>
    <scope>NUCLEOTIDE SEQUENCE</scope>
    <source>
        <strain evidence="2">JCM 14371</strain>
    </source>
</reference>
<proteinExistence type="predicted"/>
<sequence length="351" mass="37122">MTRPAPTLARPLTAPGPSSPLPEVRVEITVTAPTRTDAIHQAVRLGVDALLALTVKPGTPLARQVRRTVPDDLARVVRIVREDMSGDGVTLTAVVALPHGVAERALITARPDLARTRVAVLVPECVQHRSLPDPVAEAELRRALGNAGLTVTDEAPALQLSARALLRDRPLDPAHLRTVQRALNADILVTGEASTGEHRAVTGGTHTCVAHLTVHVIDLSRLRMLLRRNFRASGLGVTEAAAGRTALVNVGRTAGETLPGAVLLALQSEPRPAHTYRLHIPFPVTVTAADTLVQRLSAHPDVRHTLVRARDAAGLTVDLTCGGTATELATVLETCGLTVTGLNGRDLTARL</sequence>